<evidence type="ECO:0000313" key="1">
    <source>
        <dbReference type="EMBL" id="GBM08905.1"/>
    </source>
</evidence>
<gene>
    <name evidence="1" type="ORF">AVEN_57450_1</name>
</gene>
<organism evidence="1 2">
    <name type="scientific">Araneus ventricosus</name>
    <name type="common">Orbweaver spider</name>
    <name type="synonym">Epeira ventricosa</name>
    <dbReference type="NCBI Taxonomy" id="182803"/>
    <lineage>
        <taxon>Eukaryota</taxon>
        <taxon>Metazoa</taxon>
        <taxon>Ecdysozoa</taxon>
        <taxon>Arthropoda</taxon>
        <taxon>Chelicerata</taxon>
        <taxon>Arachnida</taxon>
        <taxon>Araneae</taxon>
        <taxon>Araneomorphae</taxon>
        <taxon>Entelegynae</taxon>
        <taxon>Araneoidea</taxon>
        <taxon>Araneidae</taxon>
        <taxon>Araneus</taxon>
    </lineage>
</organism>
<dbReference type="EMBL" id="BGPR01000262">
    <property type="protein sequence ID" value="GBM08905.1"/>
    <property type="molecule type" value="Genomic_DNA"/>
</dbReference>
<protein>
    <submittedName>
        <fullName evidence="1">Uncharacterized protein</fullName>
    </submittedName>
</protein>
<keyword evidence="2" id="KW-1185">Reference proteome</keyword>
<reference evidence="1 2" key="1">
    <citation type="journal article" date="2019" name="Sci. Rep.">
        <title>Orb-weaving spider Araneus ventricosus genome elucidates the spidroin gene catalogue.</title>
        <authorList>
            <person name="Kono N."/>
            <person name="Nakamura H."/>
            <person name="Ohtoshi R."/>
            <person name="Moran D.A.P."/>
            <person name="Shinohara A."/>
            <person name="Yoshida Y."/>
            <person name="Fujiwara M."/>
            <person name="Mori M."/>
            <person name="Tomita M."/>
            <person name="Arakawa K."/>
        </authorList>
    </citation>
    <scope>NUCLEOTIDE SEQUENCE [LARGE SCALE GENOMIC DNA]</scope>
</reference>
<sequence length="110" mass="12772">MLTDFYDLETEMKEGEGLMGMLNPEKRTIFNAIINAIQGVDEALPKTFSVFFLIRSVRGLGEMLSPLHGMGLQILFWKETEQHFQNSSNRSPFWLILRVKFVITPKMKEF</sequence>
<dbReference type="AlphaFoldDB" id="A0A4Y2D042"/>
<dbReference type="OrthoDB" id="272985at2759"/>
<name>A0A4Y2D042_ARAVE</name>
<evidence type="ECO:0000313" key="2">
    <source>
        <dbReference type="Proteomes" id="UP000499080"/>
    </source>
</evidence>
<accession>A0A4Y2D042</accession>
<proteinExistence type="predicted"/>
<dbReference type="Proteomes" id="UP000499080">
    <property type="component" value="Unassembled WGS sequence"/>
</dbReference>
<comment type="caution">
    <text evidence="1">The sequence shown here is derived from an EMBL/GenBank/DDBJ whole genome shotgun (WGS) entry which is preliminary data.</text>
</comment>